<keyword evidence="6" id="KW-0032">Aminotransferase</keyword>
<comment type="caution">
    <text evidence="6">The sequence shown here is derived from an EMBL/GenBank/DDBJ whole genome shotgun (WGS) entry which is preliminary data.</text>
</comment>
<keyword evidence="4 5" id="KW-0456">Lyase</keyword>
<organism evidence="6 7">
    <name type="scientific">Herbaspirillum rhizosphaerae</name>
    <dbReference type="NCBI Taxonomy" id="346179"/>
    <lineage>
        <taxon>Bacteria</taxon>
        <taxon>Pseudomonadati</taxon>
        <taxon>Pseudomonadota</taxon>
        <taxon>Betaproteobacteria</taxon>
        <taxon>Burkholderiales</taxon>
        <taxon>Oxalobacteraceae</taxon>
        <taxon>Herbaspirillum</taxon>
    </lineage>
</organism>
<dbReference type="Gene3D" id="3.90.1150.170">
    <property type="match status" value="2"/>
</dbReference>
<dbReference type="PRINTS" id="PR00800">
    <property type="entry name" value="YHDCRBOXLASE"/>
</dbReference>
<dbReference type="PANTHER" id="PTHR11999">
    <property type="entry name" value="GROUP II PYRIDOXAL-5-PHOSPHATE DECARBOXYLASE"/>
    <property type="match status" value="1"/>
</dbReference>
<dbReference type="InterPro" id="IPR015424">
    <property type="entry name" value="PyrdxlP-dep_Trfase"/>
</dbReference>
<dbReference type="Gene3D" id="3.40.640.10">
    <property type="entry name" value="Type I PLP-dependent aspartate aminotransferase-like (Major domain)"/>
    <property type="match status" value="1"/>
</dbReference>
<evidence type="ECO:0000256" key="4">
    <source>
        <dbReference type="ARBA" id="ARBA00023239"/>
    </source>
</evidence>
<dbReference type="RefSeq" id="WP_408167243.1">
    <property type="nucleotide sequence ID" value="NZ_JAQQFR010000004.1"/>
</dbReference>
<gene>
    <name evidence="6" type="ORF">PQR63_08215</name>
</gene>
<dbReference type="SUPFAM" id="SSF53383">
    <property type="entry name" value="PLP-dependent transferases"/>
    <property type="match status" value="1"/>
</dbReference>
<evidence type="ECO:0000256" key="5">
    <source>
        <dbReference type="RuleBase" id="RU000382"/>
    </source>
</evidence>
<protein>
    <submittedName>
        <fullName evidence="6">Aminotransferase class V-fold PLP-dependent enzyme</fullName>
    </submittedName>
</protein>
<evidence type="ECO:0000313" key="6">
    <source>
        <dbReference type="EMBL" id="MFL9878361.1"/>
    </source>
</evidence>
<dbReference type="Proteomes" id="UP001629214">
    <property type="component" value="Unassembled WGS sequence"/>
</dbReference>
<accession>A0ABW8Z5Z6</accession>
<keyword evidence="2" id="KW-0210">Decarboxylase</keyword>
<evidence type="ECO:0000256" key="1">
    <source>
        <dbReference type="ARBA" id="ARBA00001933"/>
    </source>
</evidence>
<dbReference type="InterPro" id="IPR010977">
    <property type="entry name" value="Aromatic_deC"/>
</dbReference>
<evidence type="ECO:0000256" key="3">
    <source>
        <dbReference type="ARBA" id="ARBA00022898"/>
    </source>
</evidence>
<evidence type="ECO:0000256" key="2">
    <source>
        <dbReference type="ARBA" id="ARBA00022793"/>
    </source>
</evidence>
<reference evidence="6 7" key="1">
    <citation type="journal article" date="2024" name="Chem. Sci.">
        <title>Discovery of megapolipeptins by genome mining of a Burkholderiales bacteria collection.</title>
        <authorList>
            <person name="Paulo B.S."/>
            <person name="Recchia M.J.J."/>
            <person name="Lee S."/>
            <person name="Fergusson C.H."/>
            <person name="Romanowski S.B."/>
            <person name="Hernandez A."/>
            <person name="Krull N."/>
            <person name="Liu D.Y."/>
            <person name="Cavanagh H."/>
            <person name="Bos A."/>
            <person name="Gray C.A."/>
            <person name="Murphy B.T."/>
            <person name="Linington R.G."/>
            <person name="Eustaquio A.S."/>
        </authorList>
    </citation>
    <scope>NUCLEOTIDE SEQUENCE [LARGE SCALE GENOMIC DNA]</scope>
    <source>
        <strain evidence="6 7">RL21-008-BIB-B</strain>
    </source>
</reference>
<dbReference type="Pfam" id="PF00282">
    <property type="entry name" value="Pyridoxal_deC"/>
    <property type="match status" value="1"/>
</dbReference>
<dbReference type="InterPro" id="IPR002129">
    <property type="entry name" value="PyrdxlP-dep_de-COase"/>
</dbReference>
<dbReference type="PANTHER" id="PTHR11999:SF70">
    <property type="entry name" value="MIP05841P"/>
    <property type="match status" value="1"/>
</dbReference>
<keyword evidence="3 5" id="KW-0663">Pyridoxal phosphate</keyword>
<dbReference type="GO" id="GO:0008483">
    <property type="term" value="F:transaminase activity"/>
    <property type="evidence" value="ECO:0007669"/>
    <property type="project" value="UniProtKB-KW"/>
</dbReference>
<evidence type="ECO:0000313" key="7">
    <source>
        <dbReference type="Proteomes" id="UP001629214"/>
    </source>
</evidence>
<dbReference type="InterPro" id="IPR015421">
    <property type="entry name" value="PyrdxlP-dep_Trfase_major"/>
</dbReference>
<name>A0ABW8Z5Z6_9BURK</name>
<dbReference type="EMBL" id="JAQQFR010000004">
    <property type="protein sequence ID" value="MFL9878361.1"/>
    <property type="molecule type" value="Genomic_DNA"/>
</dbReference>
<keyword evidence="7" id="KW-1185">Reference proteome</keyword>
<keyword evidence="6" id="KW-0808">Transferase</keyword>
<comment type="similarity">
    <text evidence="5">Belongs to the group II decarboxylase family.</text>
</comment>
<proteinExistence type="inferred from homology"/>
<sequence length="490" mass="52872">MAVPESISSLDPANWSELRQQGHKMLDDMFDYLENVSERPVWQPIPEAARLPFSERLPAQGSSLDSVHQVFMEGILPYAVGNAHPGFMGWVHGGGTPVGMLAEMLAAGLNANLGGRNQIPVEVERQIVRWMAELFGFPEGTSGLFVTGTSAANLIGVLIARRRAFGVEVRDDGTQTSNNVVAYTSAAAHGCIEQAMDIAGLGRKHLRKIPILADGTMNLAVLQQSIAADRAAGLQPFLVVGTAGSVDIGAIDDLDAIAALARREQLHFHVDGAFGAMAMLSPVQSKKLKGIELADTIAMDFHKWLQVPYDAGFLLARDGELHLSTFDDEQKTYLARDTRGIAAGSPWPCDLGPDLSRSFRALKTWFTIKVYGAAKLAQVIDHSCELARYLEQRINADPTLEMMAPVNLNIVCFRLRCPEDVSNAVADAINRELLIAIQESGAAAPSSTKVNGHLVIRAALFNHRSTTADMDKLLAAIARLSPGILAAHTL</sequence>
<comment type="cofactor">
    <cofactor evidence="1 5">
        <name>pyridoxal 5'-phosphate</name>
        <dbReference type="ChEBI" id="CHEBI:597326"/>
    </cofactor>
</comment>